<organism evidence="1 2">
    <name type="scientific">Gellertiella hungarica</name>
    <dbReference type="NCBI Taxonomy" id="1572859"/>
    <lineage>
        <taxon>Bacteria</taxon>
        <taxon>Pseudomonadati</taxon>
        <taxon>Pseudomonadota</taxon>
        <taxon>Alphaproteobacteria</taxon>
        <taxon>Hyphomicrobiales</taxon>
        <taxon>Rhizobiaceae</taxon>
        <taxon>Gellertiella</taxon>
    </lineage>
</organism>
<sequence>MTINVVTERFTSRMLALHSELNRIARQFEPMPDDAMDSICEAISVVGRAIIDAPITAEQDIANKFRFAAVLIEYDAGDHADEPAALSSAISDLVAFRNDIWNAEIGGKHPFYAEAI</sequence>
<dbReference type="RefSeq" id="WP_183364464.1">
    <property type="nucleotide sequence ID" value="NZ_JACIEZ010000001.1"/>
</dbReference>
<evidence type="ECO:0000313" key="2">
    <source>
        <dbReference type="Proteomes" id="UP000528286"/>
    </source>
</evidence>
<comment type="caution">
    <text evidence="1">The sequence shown here is derived from an EMBL/GenBank/DDBJ whole genome shotgun (WGS) entry which is preliminary data.</text>
</comment>
<gene>
    <name evidence="1" type="ORF">GGR23_000429</name>
</gene>
<evidence type="ECO:0000313" key="1">
    <source>
        <dbReference type="EMBL" id="MBB4063268.1"/>
    </source>
</evidence>
<keyword evidence="2" id="KW-1185">Reference proteome</keyword>
<accession>A0A7W6J1Y0</accession>
<name>A0A7W6J1Y0_9HYPH</name>
<dbReference type="EMBL" id="JACIEZ010000001">
    <property type="protein sequence ID" value="MBB4063268.1"/>
    <property type="molecule type" value="Genomic_DNA"/>
</dbReference>
<reference evidence="1 2" key="1">
    <citation type="submission" date="2020-08" db="EMBL/GenBank/DDBJ databases">
        <title>Genomic Encyclopedia of Type Strains, Phase IV (KMG-IV): sequencing the most valuable type-strain genomes for metagenomic binning, comparative biology and taxonomic classification.</title>
        <authorList>
            <person name="Goeker M."/>
        </authorList>
    </citation>
    <scope>NUCLEOTIDE SEQUENCE [LARGE SCALE GENOMIC DNA]</scope>
    <source>
        <strain evidence="1 2">DSM 29853</strain>
    </source>
</reference>
<proteinExistence type="predicted"/>
<protein>
    <submittedName>
        <fullName evidence="1">Uncharacterized protein</fullName>
    </submittedName>
</protein>
<dbReference type="Proteomes" id="UP000528286">
    <property type="component" value="Unassembled WGS sequence"/>
</dbReference>
<dbReference type="AlphaFoldDB" id="A0A7W6J1Y0"/>